<sequence>MGNSFSACIRGPKAAYRDTDVVYAKDKHLEVVAGKAPVKGGKPAIDSNVIDSSLILNVLDHENGPAKGLPYQVHYLGPPCPPCEDDRLATVRALDKMAAEKPEEDPEIASILRLCTSMFQAPVALVALFDSKRVYVSGSEGGVIPCGDFPWRWTLCAWSLAYNHAQILVIPDTLQDVRFRENAKVTGYPGVRFYCGAPLIASNGHRLGTLCFADVAPRPGFDAASCSVMNNLSELVVRHLEKDIALKLKQRDNDVLKATYGQLQRTLDCFDHCVVLIDTSVDGWRVLHANTAWAKLTGVERSEVVGKSLSSVFEGVGGAAVPNPELEKAAARCYDFQVTSAKLRLPSPLGNPKGGFVLTFRPASREGMDESVVPIGIPAFLRPAPDEDAQGSEAVMSASARRFYFMSVDLAGKALSSRASSVLSAATTWSSGGSEIVEGLELGHLLGKGSFGSVYYGTWLGTPVAVKVMDTDVRSALVRGGSGAAEAILGRQLRHPNVVATLKWVARKLDRPNANTSIMTSFDTDTVSRSKNSATPNSLKNPPALADGDPAASPGIPDGGTEEQSQQGGWPVINFNDAQMHQLEEAPATAASNTVSSDWPPLQPSTGANTQGSKVSGAAVMNPVSGSCAKNSTICTRISEDAGSGSNRIQTWILLEFCDKGSLQEAIDRGWLRTERSALSGGPNLAAVLATAREVASALAYLHAANVVHGDLSGWNVMLCSAGPAASEGGRNFVAKVADFGLSRTLEIRSKMQTANYGTLSHMPPELVLNGTVSRAVDVYSFGVLLWQMYTGSRPWSGLTHSQIIMLIGSGDARLVFPNNTPHSYEALMRACTDRDPEKRPPFTEVLKMLEEMSETLRIQGWLD</sequence>
<dbReference type="OrthoDB" id="544619at2759"/>
<dbReference type="InterPro" id="IPR000014">
    <property type="entry name" value="PAS"/>
</dbReference>
<dbReference type="InterPro" id="IPR003018">
    <property type="entry name" value="GAF"/>
</dbReference>
<gene>
    <name evidence="8" type="ORF">Vretifemale_6404</name>
    <name evidence="9" type="ORF">Vretimale_8658</name>
</gene>
<dbReference type="PROSITE" id="PS50112">
    <property type="entry name" value="PAS"/>
    <property type="match status" value="1"/>
</dbReference>
<evidence type="ECO:0000256" key="3">
    <source>
        <dbReference type="ARBA" id="ARBA00023170"/>
    </source>
</evidence>
<dbReference type="EMBL" id="BNCQ01000015">
    <property type="protein sequence ID" value="GIM04023.1"/>
    <property type="molecule type" value="Genomic_DNA"/>
</dbReference>
<evidence type="ECO:0000256" key="2">
    <source>
        <dbReference type="ARBA" id="ARBA00022606"/>
    </source>
</evidence>
<dbReference type="Gene3D" id="3.30.450.20">
    <property type="entry name" value="PAS domain"/>
    <property type="match status" value="1"/>
</dbReference>
<dbReference type="PANTHER" id="PTHR44329:SF214">
    <property type="entry name" value="PROTEIN KINASE DOMAIN-CONTAINING PROTEIN"/>
    <property type="match status" value="1"/>
</dbReference>
<evidence type="ECO:0000256" key="1">
    <source>
        <dbReference type="ARBA" id="ARBA00022543"/>
    </source>
</evidence>
<accession>A0A8J4GC48</accession>
<evidence type="ECO:0000256" key="4">
    <source>
        <dbReference type="PROSITE-ProRule" id="PRU10141"/>
    </source>
</evidence>
<dbReference type="InterPro" id="IPR000719">
    <property type="entry name" value="Prot_kinase_dom"/>
</dbReference>
<evidence type="ECO:0000313" key="9">
    <source>
        <dbReference type="EMBL" id="GIM04023.1"/>
    </source>
</evidence>
<dbReference type="PROSITE" id="PS00107">
    <property type="entry name" value="PROTEIN_KINASE_ATP"/>
    <property type="match status" value="1"/>
</dbReference>
<comment type="caution">
    <text evidence="9">The sequence shown here is derived from an EMBL/GenBank/DDBJ whole genome shotgun (WGS) entry which is preliminary data.</text>
</comment>
<dbReference type="SUPFAM" id="SSF55785">
    <property type="entry name" value="PYP-like sensor domain (PAS domain)"/>
    <property type="match status" value="1"/>
</dbReference>
<dbReference type="InterPro" id="IPR008266">
    <property type="entry name" value="Tyr_kinase_AS"/>
</dbReference>
<feature type="region of interest" description="Disordered" evidence="5">
    <location>
        <begin position="515"/>
        <end position="569"/>
    </location>
</feature>
<dbReference type="EMBL" id="BNCP01000009">
    <property type="protein sequence ID" value="GIL76869.1"/>
    <property type="molecule type" value="Genomic_DNA"/>
</dbReference>
<reference evidence="9" key="1">
    <citation type="journal article" date="2021" name="Proc. Natl. Acad. Sci. U.S.A.">
        <title>Three genomes in the algal genus Volvox reveal the fate of a haploid sex-determining region after a transition to homothallism.</title>
        <authorList>
            <person name="Yamamoto K."/>
            <person name="Hamaji T."/>
            <person name="Kawai-Toyooka H."/>
            <person name="Matsuzaki R."/>
            <person name="Takahashi F."/>
            <person name="Nishimura Y."/>
            <person name="Kawachi M."/>
            <person name="Noguchi H."/>
            <person name="Minakuchi Y."/>
            <person name="Umen J.G."/>
            <person name="Toyoda A."/>
            <person name="Nozaki H."/>
        </authorList>
    </citation>
    <scope>NUCLEOTIDE SEQUENCE</scope>
    <source>
        <strain evidence="9">NIES-3785</strain>
        <strain evidence="8">NIES-3786</strain>
    </source>
</reference>
<dbReference type="GO" id="GO:0009881">
    <property type="term" value="F:photoreceptor activity"/>
    <property type="evidence" value="ECO:0007669"/>
    <property type="project" value="UniProtKB-KW"/>
</dbReference>
<dbReference type="Proteomes" id="UP000722791">
    <property type="component" value="Unassembled WGS sequence"/>
</dbReference>
<evidence type="ECO:0000259" key="6">
    <source>
        <dbReference type="PROSITE" id="PS50011"/>
    </source>
</evidence>
<name>A0A8J4GC48_9CHLO</name>
<dbReference type="PROSITE" id="PS50011">
    <property type="entry name" value="PROTEIN_KINASE_DOM"/>
    <property type="match status" value="1"/>
</dbReference>
<evidence type="ECO:0008006" key="12">
    <source>
        <dbReference type="Google" id="ProtNLM"/>
    </source>
</evidence>
<evidence type="ECO:0000256" key="5">
    <source>
        <dbReference type="SAM" id="MobiDB-lite"/>
    </source>
</evidence>
<dbReference type="InterPro" id="IPR017441">
    <property type="entry name" value="Protein_kinase_ATP_BS"/>
</dbReference>
<dbReference type="InterPro" id="IPR035965">
    <property type="entry name" value="PAS-like_dom_sf"/>
</dbReference>
<protein>
    <recommendedName>
        <fullName evidence="12">Protein kinase domain-containing protein</fullName>
    </recommendedName>
</protein>
<dbReference type="SUPFAM" id="SSF56112">
    <property type="entry name" value="Protein kinase-like (PK-like)"/>
    <property type="match status" value="1"/>
</dbReference>
<evidence type="ECO:0000313" key="10">
    <source>
        <dbReference type="Proteomes" id="UP000722791"/>
    </source>
</evidence>
<dbReference type="PROSITE" id="PS00109">
    <property type="entry name" value="PROTEIN_KINASE_TYR"/>
    <property type="match status" value="1"/>
</dbReference>
<proteinExistence type="predicted"/>
<dbReference type="SMART" id="SM00065">
    <property type="entry name" value="GAF"/>
    <property type="match status" value="1"/>
</dbReference>
<feature type="binding site" evidence="4">
    <location>
        <position position="467"/>
    </location>
    <ligand>
        <name>ATP</name>
        <dbReference type="ChEBI" id="CHEBI:30616"/>
    </ligand>
</feature>
<dbReference type="Pfam" id="PF01590">
    <property type="entry name" value="GAF"/>
    <property type="match status" value="1"/>
</dbReference>
<dbReference type="GO" id="GO:0004674">
    <property type="term" value="F:protein serine/threonine kinase activity"/>
    <property type="evidence" value="ECO:0007669"/>
    <property type="project" value="TreeGrafter"/>
</dbReference>
<dbReference type="InterPro" id="IPR051681">
    <property type="entry name" value="Ser/Thr_Kinases-Pseudokinases"/>
</dbReference>
<dbReference type="SUPFAM" id="SSF55781">
    <property type="entry name" value="GAF domain-like"/>
    <property type="match status" value="1"/>
</dbReference>
<dbReference type="InterPro" id="IPR011009">
    <property type="entry name" value="Kinase-like_dom_sf"/>
</dbReference>
<keyword evidence="3" id="KW-0675">Receptor</keyword>
<evidence type="ECO:0000313" key="8">
    <source>
        <dbReference type="EMBL" id="GIL76869.1"/>
    </source>
</evidence>
<dbReference type="InterPro" id="IPR029016">
    <property type="entry name" value="GAF-like_dom_sf"/>
</dbReference>
<dbReference type="Pfam" id="PF07714">
    <property type="entry name" value="PK_Tyr_Ser-Thr"/>
    <property type="match status" value="1"/>
</dbReference>
<feature type="region of interest" description="Disordered" evidence="5">
    <location>
        <begin position="586"/>
        <end position="614"/>
    </location>
</feature>
<dbReference type="AlphaFoldDB" id="A0A8J4GC48"/>
<feature type="compositionally biased region" description="Polar residues" evidence="5">
    <location>
        <begin position="604"/>
        <end position="614"/>
    </location>
</feature>
<dbReference type="InterPro" id="IPR001245">
    <property type="entry name" value="Ser-Thr/Tyr_kinase_cat_dom"/>
</dbReference>
<organism evidence="9 10">
    <name type="scientific">Volvox reticuliferus</name>
    <dbReference type="NCBI Taxonomy" id="1737510"/>
    <lineage>
        <taxon>Eukaryota</taxon>
        <taxon>Viridiplantae</taxon>
        <taxon>Chlorophyta</taxon>
        <taxon>core chlorophytes</taxon>
        <taxon>Chlorophyceae</taxon>
        <taxon>CS clade</taxon>
        <taxon>Chlamydomonadales</taxon>
        <taxon>Volvocaceae</taxon>
        <taxon>Volvox</taxon>
    </lineage>
</organism>
<evidence type="ECO:0000313" key="11">
    <source>
        <dbReference type="Proteomes" id="UP000747110"/>
    </source>
</evidence>
<keyword evidence="4" id="KW-0547">Nucleotide-binding</keyword>
<keyword evidence="4" id="KW-0067">ATP-binding</keyword>
<feature type="domain" description="PAS" evidence="7">
    <location>
        <begin position="259"/>
        <end position="314"/>
    </location>
</feature>
<feature type="domain" description="Protein kinase" evidence="6">
    <location>
        <begin position="440"/>
        <end position="863"/>
    </location>
</feature>
<dbReference type="PANTHER" id="PTHR44329">
    <property type="entry name" value="SERINE/THREONINE-PROTEIN KINASE TNNI3K-RELATED"/>
    <property type="match status" value="1"/>
</dbReference>
<dbReference type="Proteomes" id="UP000747110">
    <property type="component" value="Unassembled WGS sequence"/>
</dbReference>
<keyword evidence="11" id="KW-1185">Reference proteome</keyword>
<dbReference type="Gene3D" id="1.10.510.10">
    <property type="entry name" value="Transferase(Phosphotransferase) domain 1"/>
    <property type="match status" value="1"/>
</dbReference>
<keyword evidence="1" id="KW-0157">Chromophore</keyword>
<feature type="compositionally biased region" description="Polar residues" evidence="5">
    <location>
        <begin position="515"/>
        <end position="540"/>
    </location>
</feature>
<keyword evidence="2" id="KW-0716">Sensory transduction</keyword>
<dbReference type="GO" id="GO:0005524">
    <property type="term" value="F:ATP binding"/>
    <property type="evidence" value="ECO:0007669"/>
    <property type="project" value="UniProtKB-UniRule"/>
</dbReference>
<dbReference type="Gene3D" id="3.30.450.40">
    <property type="match status" value="1"/>
</dbReference>
<keyword evidence="1" id="KW-0600">Photoreceptor protein</keyword>
<evidence type="ECO:0000259" key="7">
    <source>
        <dbReference type="PROSITE" id="PS50112"/>
    </source>
</evidence>
<dbReference type="Gene3D" id="3.30.200.20">
    <property type="entry name" value="Phosphorylase Kinase, domain 1"/>
    <property type="match status" value="1"/>
</dbReference>